<feature type="non-terminal residue" evidence="1">
    <location>
        <position position="1"/>
    </location>
</feature>
<protein>
    <submittedName>
        <fullName evidence="1">Uncharacterized protein</fullName>
    </submittedName>
</protein>
<dbReference type="OrthoDB" id="6008311at2759"/>
<gene>
    <name evidence="1" type="ORF">PACLA_8A082406</name>
</gene>
<dbReference type="EMBL" id="CACRXK020018570">
    <property type="protein sequence ID" value="CAB4032642.1"/>
    <property type="molecule type" value="Genomic_DNA"/>
</dbReference>
<comment type="caution">
    <text evidence="1">The sequence shown here is derived from an EMBL/GenBank/DDBJ whole genome shotgun (WGS) entry which is preliminary data.</text>
</comment>
<evidence type="ECO:0000313" key="1">
    <source>
        <dbReference type="EMBL" id="CAB4032642.1"/>
    </source>
</evidence>
<evidence type="ECO:0000313" key="2">
    <source>
        <dbReference type="Proteomes" id="UP001152795"/>
    </source>
</evidence>
<name>A0A6S7L2P3_PARCT</name>
<dbReference type="Proteomes" id="UP001152795">
    <property type="component" value="Unassembled WGS sequence"/>
</dbReference>
<reference evidence="1" key="1">
    <citation type="submission" date="2020-04" db="EMBL/GenBank/DDBJ databases">
        <authorList>
            <person name="Alioto T."/>
            <person name="Alioto T."/>
            <person name="Gomez Garrido J."/>
        </authorList>
    </citation>
    <scope>NUCLEOTIDE SEQUENCE</scope>
    <source>
        <strain evidence="1">A484AB</strain>
    </source>
</reference>
<organism evidence="1 2">
    <name type="scientific">Paramuricea clavata</name>
    <name type="common">Red gorgonian</name>
    <name type="synonym">Violescent sea-whip</name>
    <dbReference type="NCBI Taxonomy" id="317549"/>
    <lineage>
        <taxon>Eukaryota</taxon>
        <taxon>Metazoa</taxon>
        <taxon>Cnidaria</taxon>
        <taxon>Anthozoa</taxon>
        <taxon>Octocorallia</taxon>
        <taxon>Malacalcyonacea</taxon>
        <taxon>Plexauridae</taxon>
        <taxon>Paramuricea</taxon>
    </lineage>
</organism>
<sequence>NEISVETISEVKNHLLTSLEELNTRKKEKKLIADLWCHFGKALVSSVDEEETGKTFTPVDFDRRLMKIVSNNMDEHAAYWKISFEEGVDPSVEDALPESEDDLHRFPRLKLVHTQWRYDFGFGTPSCMSNYIVYFKCTFC</sequence>
<proteinExistence type="predicted"/>
<keyword evidence="2" id="KW-1185">Reference proteome</keyword>
<dbReference type="AlphaFoldDB" id="A0A6S7L2P3"/>
<accession>A0A6S7L2P3</accession>